<dbReference type="WBParaSite" id="GPLIN_000368700">
    <property type="protein sequence ID" value="GPLIN_000368700"/>
    <property type="gene ID" value="GPLIN_000368700"/>
</dbReference>
<organism evidence="3 4">
    <name type="scientific">Globodera pallida</name>
    <name type="common">Potato cyst nematode worm</name>
    <name type="synonym">Heterodera pallida</name>
    <dbReference type="NCBI Taxonomy" id="36090"/>
    <lineage>
        <taxon>Eukaryota</taxon>
        <taxon>Metazoa</taxon>
        <taxon>Ecdysozoa</taxon>
        <taxon>Nematoda</taxon>
        <taxon>Chromadorea</taxon>
        <taxon>Rhabditida</taxon>
        <taxon>Tylenchina</taxon>
        <taxon>Tylenchomorpha</taxon>
        <taxon>Tylenchoidea</taxon>
        <taxon>Heteroderidae</taxon>
        <taxon>Heteroderinae</taxon>
        <taxon>Globodera</taxon>
    </lineage>
</organism>
<reference evidence="3" key="1">
    <citation type="submission" date="2014-05" db="EMBL/GenBank/DDBJ databases">
        <title>The genome and life-stage specific transcriptomes of Globodera pallida elucidate key aspects of plant parasitism by a cyst nematode.</title>
        <authorList>
            <person name="Cotton J.A."/>
            <person name="Lilley C.J."/>
            <person name="Jones L.M."/>
            <person name="Kikuchi T."/>
            <person name="Reid A.J."/>
            <person name="Thorpe P."/>
            <person name="Tsai I.J."/>
            <person name="Beasley H."/>
            <person name="Blok V."/>
            <person name="Cock P.J.A."/>
            <person name="Van den Akker S.E."/>
            <person name="Holroyd N."/>
            <person name="Hunt M."/>
            <person name="Mantelin S."/>
            <person name="Naghra H."/>
            <person name="Pain A."/>
            <person name="Palomares-Rius J.E."/>
            <person name="Zarowiecki M."/>
            <person name="Berriman M."/>
            <person name="Jones J.T."/>
            <person name="Urwin P.E."/>
        </authorList>
    </citation>
    <scope>NUCLEOTIDE SEQUENCE [LARGE SCALE GENOMIC DNA]</scope>
    <source>
        <strain evidence="3">Lindley</strain>
    </source>
</reference>
<evidence type="ECO:0000313" key="4">
    <source>
        <dbReference type="WBParaSite" id="GPLIN_000368700"/>
    </source>
</evidence>
<evidence type="ECO:0000256" key="2">
    <source>
        <dbReference type="SAM" id="SignalP"/>
    </source>
</evidence>
<feature type="signal peptide" evidence="2">
    <location>
        <begin position="1"/>
        <end position="23"/>
    </location>
</feature>
<keyword evidence="2" id="KW-0732">Signal</keyword>
<feature type="chain" id="PRO_5008146614" evidence="2">
    <location>
        <begin position="24"/>
        <end position="153"/>
    </location>
</feature>
<name>A0A183BSV1_GLOPA</name>
<proteinExistence type="predicted"/>
<feature type="compositionally biased region" description="Basic and acidic residues" evidence="1">
    <location>
        <begin position="83"/>
        <end position="98"/>
    </location>
</feature>
<evidence type="ECO:0000256" key="1">
    <source>
        <dbReference type="SAM" id="MobiDB-lite"/>
    </source>
</evidence>
<keyword evidence="3" id="KW-1185">Reference proteome</keyword>
<accession>A0A183BSV1</accession>
<protein>
    <submittedName>
        <fullName evidence="4">Secreted protein</fullName>
    </submittedName>
</protein>
<feature type="region of interest" description="Disordered" evidence="1">
    <location>
        <begin position="72"/>
        <end position="98"/>
    </location>
</feature>
<sequence length="153" mass="16462">MPFSHHFSFALATFCGAFSLVHGNLCAFGCREFPQHQIVSSAQFRSFIMPRERGDCVGNCCGGVECGAAESVEDGEGYGAGGDGERSPKTKDGEGMEEHKSALPDIAAFLKALLPRQNSENADKNLFGIRPPELDSRHFLKPERIGGGIPFIA</sequence>
<dbReference type="Proteomes" id="UP000050741">
    <property type="component" value="Unassembled WGS sequence"/>
</dbReference>
<evidence type="ECO:0000313" key="3">
    <source>
        <dbReference type="Proteomes" id="UP000050741"/>
    </source>
</evidence>
<reference evidence="4" key="2">
    <citation type="submission" date="2016-06" db="UniProtKB">
        <authorList>
            <consortium name="WormBaseParasite"/>
        </authorList>
    </citation>
    <scope>IDENTIFICATION</scope>
</reference>
<dbReference type="AlphaFoldDB" id="A0A183BSV1"/>